<dbReference type="PANTHER" id="PTHR43788">
    <property type="entry name" value="DNA2/NAM7 HELICASE FAMILY MEMBER"/>
    <property type="match status" value="1"/>
</dbReference>
<evidence type="ECO:0000256" key="2">
    <source>
        <dbReference type="ARBA" id="ARBA00022801"/>
    </source>
</evidence>
<reference evidence="7 8" key="1">
    <citation type="submission" date="2019-10" db="EMBL/GenBank/DDBJ databases">
        <authorList>
            <person name="Palmer J.M."/>
        </authorList>
    </citation>
    <scope>NUCLEOTIDE SEQUENCE [LARGE SCALE GENOMIC DNA]</scope>
    <source>
        <strain evidence="7 8">TWF694</strain>
    </source>
</reference>
<evidence type="ECO:0000256" key="4">
    <source>
        <dbReference type="ARBA" id="ARBA00022840"/>
    </source>
</evidence>
<sequence>MLATSALAVPSALVPRSGALQKRTYPPVWYFPPYNGTFAPWKPIGCYSGDTALTYNTGMCSCQNAAWKTGPMPFSMEKCFAYCKSAGFRFAGIKGAAQAKSCWCGNGVTDDDKLSNESKCNVPCEAGEGGKDYDPNKCGGSTTYTVYKDPCYKDYDGDAEIVNYEYVGCFYYYDATILGYYIGVQSDNLSVDSCIEHCAGKGFAYAGMSASAYSAYDVRGDQCWCGGKIADAWITRHKAYPIDNNQCTVLCSATKKVYSSIPKEDYQYCGGAWYMSIYFNGNLAMSDTCEVGPPKSTITTTTPGPTPGTSTIPGTSTDTVVITVTQPHSTTTVSTPGSTEGTTTKTGPSTDTVIITTTVQHVTITVTTPGPSSGTTTVTGPTTDTVIITTPVPHDTTTITTPGPTPGTTTKTGPSTDTVIITTPPHETVTVTTPGPTPGTTTKTGPSTDTVIITTPAPHDTTTVITTGPTPGTTTKTGPSTDTVFITTSADHFTITVTTPGPTDGTTTKTGPLTDTVIITTPVEHDTITITTPGPTEGTTTKTGSLTDTVIITTPAEHVTVTVSTPGPTEGTTTKTGPSTDTVIITTTPNPSVDSVSTHYTVTITTPGPSEGTTTKTGPTTDTVIITEPAEHETTTITTPGSVPGTTTKTGPSTDTVIITVKTTPSYGTGKVTITETTPGPTPGTTTKTGPSTDTVVITTPTAGPSSPHVTTTVSTPGSVPGTTTKTGPSTDTVIITVQTTPENPTGKVTITQTTPGPNPGTTTKTGPSTDTVIITTPTAGPSSPHPTVTQSTPGPSPGTSTITGSKTDTVVITTTTPAGPTGSPPPDSCCVMPNPSNNDRGKGIRYPLGGFKPSVVYTSDKKSYTLVKLSGITSTCRTSYKYTIDEFQAACWNGCVEQQKKCYASYTTQTVCNRSGNRKICFTKSDLKTQCDVQFSACKSANTNTNRRNNPLKDAMNKCPDNNNPEDPAPSLVWADILSDSERDYDMKWGKYNPQSEKAIIKILDRANQRQVPPDNICVTTMHARQSELIRKAIRRELPDYKIKVDTVDGFQGGKHEYVIVDLVRSNHRGDMGFLREGYRVNVAITRAMTKCIIVGDLDFYERASFFERNSILSLRTLARKMKEDLQHRVLPAAEKEEVEDSEWGSRERFTGWRDG</sequence>
<dbReference type="InterPro" id="IPR047187">
    <property type="entry name" value="SF1_C_Upf1"/>
</dbReference>
<protein>
    <recommendedName>
        <fullName evidence="6">WSC domain-containing protein</fullName>
    </recommendedName>
</protein>
<feature type="region of interest" description="Disordered" evidence="5">
    <location>
        <begin position="365"/>
        <end position="481"/>
    </location>
</feature>
<feature type="region of interest" description="Disordered" evidence="5">
    <location>
        <begin position="328"/>
        <end position="350"/>
    </location>
</feature>
<evidence type="ECO:0000256" key="1">
    <source>
        <dbReference type="ARBA" id="ARBA00022741"/>
    </source>
</evidence>
<accession>A0AAV9X475</accession>
<feature type="region of interest" description="Disordered" evidence="5">
    <location>
        <begin position="295"/>
        <end position="316"/>
    </location>
</feature>
<dbReference type="Pfam" id="PF01822">
    <property type="entry name" value="WSC"/>
    <property type="match status" value="1"/>
</dbReference>
<feature type="region of interest" description="Disordered" evidence="5">
    <location>
        <begin position="743"/>
        <end position="806"/>
    </location>
</feature>
<dbReference type="GO" id="GO:0043139">
    <property type="term" value="F:5'-3' DNA helicase activity"/>
    <property type="evidence" value="ECO:0007669"/>
    <property type="project" value="TreeGrafter"/>
</dbReference>
<keyword evidence="1" id="KW-0547">Nucleotide-binding</keyword>
<feature type="region of interest" description="Disordered" evidence="5">
    <location>
        <begin position="670"/>
        <end position="730"/>
    </location>
</feature>
<keyword evidence="3" id="KW-0347">Helicase</keyword>
<feature type="compositionally biased region" description="Low complexity" evidence="5">
    <location>
        <begin position="750"/>
        <end position="772"/>
    </location>
</feature>
<comment type="caution">
    <text evidence="7">The sequence shown here is derived from an EMBL/GenBank/DDBJ whole genome shotgun (WGS) entry which is preliminary data.</text>
</comment>
<organism evidence="7 8">
    <name type="scientific">Orbilia ellipsospora</name>
    <dbReference type="NCBI Taxonomy" id="2528407"/>
    <lineage>
        <taxon>Eukaryota</taxon>
        <taxon>Fungi</taxon>
        <taxon>Dikarya</taxon>
        <taxon>Ascomycota</taxon>
        <taxon>Pezizomycotina</taxon>
        <taxon>Orbiliomycetes</taxon>
        <taxon>Orbiliales</taxon>
        <taxon>Orbiliaceae</taxon>
        <taxon>Orbilia</taxon>
    </lineage>
</organism>
<feature type="compositionally biased region" description="Low complexity" evidence="5">
    <location>
        <begin position="704"/>
        <end position="730"/>
    </location>
</feature>
<feature type="region of interest" description="Disordered" evidence="5">
    <location>
        <begin position="561"/>
        <end position="580"/>
    </location>
</feature>
<dbReference type="GO" id="GO:0016787">
    <property type="term" value="F:hydrolase activity"/>
    <property type="evidence" value="ECO:0007669"/>
    <property type="project" value="UniProtKB-KW"/>
</dbReference>
<dbReference type="AlphaFoldDB" id="A0AAV9X475"/>
<dbReference type="GO" id="GO:0005524">
    <property type="term" value="F:ATP binding"/>
    <property type="evidence" value="ECO:0007669"/>
    <property type="project" value="UniProtKB-KW"/>
</dbReference>
<feature type="compositionally biased region" description="Polar residues" evidence="5">
    <location>
        <begin position="773"/>
        <end position="782"/>
    </location>
</feature>
<feature type="compositionally biased region" description="Low complexity" evidence="5">
    <location>
        <begin position="365"/>
        <end position="451"/>
    </location>
</feature>
<evidence type="ECO:0000259" key="6">
    <source>
        <dbReference type="PROSITE" id="PS51212"/>
    </source>
</evidence>
<keyword evidence="2" id="KW-0378">Hydrolase</keyword>
<feature type="compositionally biased region" description="Low complexity" evidence="5">
    <location>
        <begin position="461"/>
        <end position="481"/>
    </location>
</feature>
<dbReference type="InterPro" id="IPR050534">
    <property type="entry name" value="Coronavir_polyprotein_1ab"/>
</dbReference>
<dbReference type="SMART" id="SM00321">
    <property type="entry name" value="WSC"/>
    <property type="match status" value="2"/>
</dbReference>
<evidence type="ECO:0000256" key="5">
    <source>
        <dbReference type="SAM" id="MobiDB-lite"/>
    </source>
</evidence>
<gene>
    <name evidence="7" type="ORF">TWF694_001956</name>
</gene>
<dbReference type="InterPro" id="IPR002889">
    <property type="entry name" value="WSC_carb-bd"/>
</dbReference>
<name>A0AAV9X475_9PEZI</name>
<dbReference type="Gene3D" id="3.40.50.300">
    <property type="entry name" value="P-loop containing nucleotide triphosphate hydrolases"/>
    <property type="match status" value="1"/>
</dbReference>
<feature type="domain" description="WSC" evidence="6">
    <location>
        <begin position="40"/>
        <end position="150"/>
    </location>
</feature>
<keyword evidence="4" id="KW-0067">ATP-binding</keyword>
<evidence type="ECO:0000313" key="8">
    <source>
        <dbReference type="Proteomes" id="UP001365542"/>
    </source>
</evidence>
<dbReference type="PANTHER" id="PTHR43788:SF8">
    <property type="entry name" value="DNA-BINDING PROTEIN SMUBP-2"/>
    <property type="match status" value="1"/>
</dbReference>
<keyword evidence="8" id="KW-1185">Reference proteome</keyword>
<feature type="compositionally biased region" description="Low complexity" evidence="5">
    <location>
        <begin position="673"/>
        <end position="695"/>
    </location>
</feature>
<feature type="domain" description="WSC" evidence="6">
    <location>
        <begin position="163"/>
        <end position="281"/>
    </location>
</feature>
<dbReference type="PROSITE" id="PS51212">
    <property type="entry name" value="WSC"/>
    <property type="match status" value="2"/>
</dbReference>
<dbReference type="EMBL" id="JAVHJO010000010">
    <property type="protein sequence ID" value="KAK6535501.1"/>
    <property type="molecule type" value="Genomic_DNA"/>
</dbReference>
<dbReference type="SUPFAM" id="SSF52540">
    <property type="entry name" value="P-loop containing nucleoside triphosphate hydrolases"/>
    <property type="match status" value="1"/>
</dbReference>
<feature type="compositionally biased region" description="Low complexity" evidence="5">
    <location>
        <begin position="787"/>
        <end position="806"/>
    </location>
</feature>
<evidence type="ECO:0000313" key="7">
    <source>
        <dbReference type="EMBL" id="KAK6535501.1"/>
    </source>
</evidence>
<dbReference type="Proteomes" id="UP001365542">
    <property type="component" value="Unassembled WGS sequence"/>
</dbReference>
<dbReference type="InterPro" id="IPR027417">
    <property type="entry name" value="P-loop_NTPase"/>
</dbReference>
<proteinExistence type="predicted"/>
<dbReference type="InterPro" id="IPR041679">
    <property type="entry name" value="DNA2/NAM7-like_C"/>
</dbReference>
<dbReference type="CDD" id="cd18808">
    <property type="entry name" value="SF1_C_Upf1"/>
    <property type="match status" value="1"/>
</dbReference>
<evidence type="ECO:0000256" key="3">
    <source>
        <dbReference type="ARBA" id="ARBA00022806"/>
    </source>
</evidence>
<dbReference type="Pfam" id="PF13087">
    <property type="entry name" value="AAA_12"/>
    <property type="match status" value="1"/>
</dbReference>